<evidence type="ECO:0000313" key="1">
    <source>
        <dbReference type="EMBL" id="GMR50536.1"/>
    </source>
</evidence>
<evidence type="ECO:0000313" key="2">
    <source>
        <dbReference type="Proteomes" id="UP001328107"/>
    </source>
</evidence>
<proteinExistence type="predicted"/>
<gene>
    <name evidence="1" type="ORF">PMAYCL1PPCAC_20731</name>
</gene>
<feature type="non-terminal residue" evidence="1">
    <location>
        <position position="1"/>
    </location>
</feature>
<comment type="caution">
    <text evidence="1">The sequence shown here is derived from an EMBL/GenBank/DDBJ whole genome shotgun (WGS) entry which is preliminary data.</text>
</comment>
<accession>A0AAN5I4K3</accession>
<dbReference type="Proteomes" id="UP001328107">
    <property type="component" value="Unassembled WGS sequence"/>
</dbReference>
<dbReference type="PANTHER" id="PTHR22744:SF14">
    <property type="entry name" value="BTB DOMAIN-CONTAINING PROTEIN-RELATED"/>
    <property type="match status" value="1"/>
</dbReference>
<name>A0AAN5I4K3_9BILA</name>
<keyword evidence="2" id="KW-1185">Reference proteome</keyword>
<sequence length="146" mass="17252">DANVHRVMELAKRFKLKIVEDRVVPFLLSDASTLPFQKKLVFAERYNITFLKNILLSHCTEQSLSKLGEWEDVESLSYHTLRILFFNGCSFKSQEIKESTYGFNIYVEKWKKGQVEQLSVNYPVFNCLWQLRLYKGSFKGKRLEMI</sequence>
<dbReference type="EMBL" id="BTRK01000004">
    <property type="protein sequence ID" value="GMR50536.1"/>
    <property type="molecule type" value="Genomic_DNA"/>
</dbReference>
<feature type="non-terminal residue" evidence="1">
    <location>
        <position position="146"/>
    </location>
</feature>
<dbReference type="PANTHER" id="PTHR22744">
    <property type="entry name" value="HELIX LOOP HELIX PROTEIN 21-RELATED"/>
    <property type="match status" value="1"/>
</dbReference>
<reference evidence="2" key="1">
    <citation type="submission" date="2022-10" db="EMBL/GenBank/DDBJ databases">
        <title>Genome assembly of Pristionchus species.</title>
        <authorList>
            <person name="Yoshida K."/>
            <person name="Sommer R.J."/>
        </authorList>
    </citation>
    <scope>NUCLEOTIDE SEQUENCE [LARGE SCALE GENOMIC DNA]</scope>
    <source>
        <strain evidence="2">RS5460</strain>
    </source>
</reference>
<organism evidence="1 2">
    <name type="scientific">Pristionchus mayeri</name>
    <dbReference type="NCBI Taxonomy" id="1317129"/>
    <lineage>
        <taxon>Eukaryota</taxon>
        <taxon>Metazoa</taxon>
        <taxon>Ecdysozoa</taxon>
        <taxon>Nematoda</taxon>
        <taxon>Chromadorea</taxon>
        <taxon>Rhabditida</taxon>
        <taxon>Rhabditina</taxon>
        <taxon>Diplogasteromorpha</taxon>
        <taxon>Diplogasteroidea</taxon>
        <taxon>Neodiplogasteridae</taxon>
        <taxon>Pristionchus</taxon>
    </lineage>
</organism>
<protein>
    <submittedName>
        <fullName evidence="1">Uncharacterized protein</fullName>
    </submittedName>
</protein>
<dbReference type="AlphaFoldDB" id="A0AAN5I4K3"/>